<protein>
    <submittedName>
        <fullName evidence="1">Uncharacterized protein</fullName>
    </submittedName>
</protein>
<name>A0A4Y2LY28_ARAVE</name>
<comment type="caution">
    <text evidence="1">The sequence shown here is derived from an EMBL/GenBank/DDBJ whole genome shotgun (WGS) entry which is preliminary data.</text>
</comment>
<dbReference type="EMBL" id="BGPR01006484">
    <property type="protein sequence ID" value="GBN19369.1"/>
    <property type="molecule type" value="Genomic_DNA"/>
</dbReference>
<keyword evidence="2" id="KW-1185">Reference proteome</keyword>
<dbReference type="AlphaFoldDB" id="A0A4Y2LY28"/>
<accession>A0A4Y2LY28</accession>
<evidence type="ECO:0000313" key="2">
    <source>
        <dbReference type="Proteomes" id="UP000499080"/>
    </source>
</evidence>
<proteinExistence type="predicted"/>
<gene>
    <name evidence="1" type="ORF">AVEN_152271_1</name>
</gene>
<dbReference type="OrthoDB" id="411823at2759"/>
<reference evidence="1 2" key="1">
    <citation type="journal article" date="2019" name="Sci. Rep.">
        <title>Orb-weaving spider Araneus ventricosus genome elucidates the spidroin gene catalogue.</title>
        <authorList>
            <person name="Kono N."/>
            <person name="Nakamura H."/>
            <person name="Ohtoshi R."/>
            <person name="Moran D.A.P."/>
            <person name="Shinohara A."/>
            <person name="Yoshida Y."/>
            <person name="Fujiwara M."/>
            <person name="Mori M."/>
            <person name="Tomita M."/>
            <person name="Arakawa K."/>
        </authorList>
    </citation>
    <scope>NUCLEOTIDE SEQUENCE [LARGE SCALE GENOMIC DNA]</scope>
</reference>
<sequence>MLDRRHSSSSDYKRQETISRACYKKSPSWQKEWDNGETGRSVRNILPEVKTTPTPWQKPELMFATGHFRHILDDSTSETAIPVVAETHYTMLQAGCLQPHTT</sequence>
<evidence type="ECO:0000313" key="1">
    <source>
        <dbReference type="EMBL" id="GBN19369.1"/>
    </source>
</evidence>
<organism evidence="1 2">
    <name type="scientific">Araneus ventricosus</name>
    <name type="common">Orbweaver spider</name>
    <name type="synonym">Epeira ventricosa</name>
    <dbReference type="NCBI Taxonomy" id="182803"/>
    <lineage>
        <taxon>Eukaryota</taxon>
        <taxon>Metazoa</taxon>
        <taxon>Ecdysozoa</taxon>
        <taxon>Arthropoda</taxon>
        <taxon>Chelicerata</taxon>
        <taxon>Arachnida</taxon>
        <taxon>Araneae</taxon>
        <taxon>Araneomorphae</taxon>
        <taxon>Entelegynae</taxon>
        <taxon>Araneoidea</taxon>
        <taxon>Araneidae</taxon>
        <taxon>Araneus</taxon>
    </lineage>
</organism>
<dbReference type="Proteomes" id="UP000499080">
    <property type="component" value="Unassembled WGS sequence"/>
</dbReference>